<feature type="compositionally biased region" description="Low complexity" evidence="1">
    <location>
        <begin position="307"/>
        <end position="322"/>
    </location>
</feature>
<reference evidence="2 3" key="1">
    <citation type="journal article" date="2016" name="Int. J. Syst. Evol. Microbiol.">
        <title>Peptococcus simiae sp. nov., isolated from rhesus macaque faeces and emended description of the genus Peptococcus.</title>
        <authorList>
            <person name="Shkoporov A.N."/>
            <person name="Efimov B.A."/>
            <person name="Kondova I."/>
            <person name="Ouwerling B."/>
            <person name="Chaplin A.V."/>
            <person name="Shcherbakova V.A."/>
            <person name="Langermans J.A.M."/>
        </authorList>
    </citation>
    <scope>NUCLEOTIDE SEQUENCE [LARGE SCALE GENOMIC DNA]</scope>
    <source>
        <strain evidence="2 3">M108</strain>
    </source>
</reference>
<accession>A0ABW9H006</accession>
<feature type="region of interest" description="Disordered" evidence="1">
    <location>
        <begin position="247"/>
        <end position="276"/>
    </location>
</feature>
<keyword evidence="3" id="KW-1185">Reference proteome</keyword>
<dbReference type="Proteomes" id="UP001631949">
    <property type="component" value="Unassembled WGS sequence"/>
</dbReference>
<name>A0ABW9H006_9FIRM</name>
<dbReference type="EMBL" id="JBJUVG010000010">
    <property type="protein sequence ID" value="MFM9414148.1"/>
    <property type="molecule type" value="Genomic_DNA"/>
</dbReference>
<evidence type="ECO:0000313" key="3">
    <source>
        <dbReference type="Proteomes" id="UP001631949"/>
    </source>
</evidence>
<gene>
    <name evidence="2" type="ORF">ACKQTC_07185</name>
</gene>
<feature type="region of interest" description="Disordered" evidence="1">
    <location>
        <begin position="302"/>
        <end position="401"/>
    </location>
</feature>
<feature type="compositionally biased region" description="Basic and acidic residues" evidence="1">
    <location>
        <begin position="345"/>
        <end position="401"/>
    </location>
</feature>
<dbReference type="InterPro" id="IPR008964">
    <property type="entry name" value="Invasin/intimin_cell_adhesion"/>
</dbReference>
<organism evidence="2 3">
    <name type="scientific">Peptococcus simiae</name>
    <dbReference type="NCBI Taxonomy" id="1643805"/>
    <lineage>
        <taxon>Bacteria</taxon>
        <taxon>Bacillati</taxon>
        <taxon>Bacillota</taxon>
        <taxon>Clostridia</taxon>
        <taxon>Eubacteriales</taxon>
        <taxon>Peptococcaceae</taxon>
        <taxon>Peptococcus</taxon>
    </lineage>
</organism>
<dbReference type="Gene3D" id="2.60.40.1080">
    <property type="match status" value="1"/>
</dbReference>
<dbReference type="RefSeq" id="WP_408977763.1">
    <property type="nucleotide sequence ID" value="NZ_JBJUVG010000010.1"/>
</dbReference>
<protein>
    <submittedName>
        <fullName evidence="2">Ig domain-containing protein</fullName>
    </submittedName>
</protein>
<sequence length="529" mass="59066">MQLYTDQDLEQESIPMLQDKDNAQLYRVTMGQDNFLLLKLTSESDNPIHVILSSGDPDKAQLFQNLRDTANPVLDQAQVKQGEKRIDYQFIIKEEPPLTAVDLSESKDKERAIFHLQVTAALIQINAWLNGLGSRLGKVSYDDLCLSQATGNILLQSLVYDPEEEALYYNPPLEKEVGSETAYLCGQLWNRLNKKEPTEAPNINELPKILSKESQEMLEQLILGEPLNNELIYSQLRNEIQLLSAPPEEKKSGLKKKLAGSKEKEAKPKKRKKNLPPLPLLVAGGLLISLMLFRLVSCQAQDDPEDTSSTMETSESSQTDSSADLDFENSSLSELEERQEEEDAAREKELEEEREKEAAEQEEKEAAEKARQEQEEAANAKEKERDNAYNDRLKSLEKRSRELDAREAKLRDMQNQLSKAQANVQAQSQANRQAQPAQSTQGAQQPTPAKQSGLKASTSEGFSVSPSTITLAVNGKEKLLPNKTCIWLVEDTSIATVEKGTVIGHAQGKTTIKAQSLKGETYTINVTVK</sequence>
<evidence type="ECO:0000313" key="2">
    <source>
        <dbReference type="EMBL" id="MFM9414148.1"/>
    </source>
</evidence>
<proteinExistence type="predicted"/>
<evidence type="ECO:0000256" key="1">
    <source>
        <dbReference type="SAM" id="MobiDB-lite"/>
    </source>
</evidence>
<feature type="compositionally biased region" description="Low complexity" evidence="1">
    <location>
        <begin position="420"/>
        <end position="438"/>
    </location>
</feature>
<feature type="region of interest" description="Disordered" evidence="1">
    <location>
        <begin position="413"/>
        <end position="463"/>
    </location>
</feature>
<dbReference type="SUPFAM" id="SSF49373">
    <property type="entry name" value="Invasin/intimin cell-adhesion fragments"/>
    <property type="match status" value="1"/>
</dbReference>
<comment type="caution">
    <text evidence="2">The sequence shown here is derived from an EMBL/GenBank/DDBJ whole genome shotgun (WGS) entry which is preliminary data.</text>
</comment>
<feature type="compositionally biased region" description="Polar residues" evidence="1">
    <location>
        <begin position="439"/>
        <end position="463"/>
    </location>
</feature>